<sequence>MKLPAVFHMEQFQEWTCCDYQLQLFHMHQFLGILDG</sequence>
<name>A0A0A9FFU0_ARUDO</name>
<reference evidence="1" key="1">
    <citation type="submission" date="2014-09" db="EMBL/GenBank/DDBJ databases">
        <authorList>
            <person name="Magalhaes I.L.F."/>
            <person name="Oliveira U."/>
            <person name="Santos F.R."/>
            <person name="Vidigal T.H.D.A."/>
            <person name="Brescovit A.D."/>
            <person name="Santos A.J."/>
        </authorList>
    </citation>
    <scope>NUCLEOTIDE SEQUENCE</scope>
    <source>
        <tissue evidence="1">Shoot tissue taken approximately 20 cm above the soil surface</tissue>
    </source>
</reference>
<evidence type="ECO:0000313" key="1">
    <source>
        <dbReference type="EMBL" id="JAE11202.1"/>
    </source>
</evidence>
<dbReference type="EMBL" id="GBRH01186694">
    <property type="protein sequence ID" value="JAE11202.1"/>
    <property type="molecule type" value="Transcribed_RNA"/>
</dbReference>
<organism evidence="1">
    <name type="scientific">Arundo donax</name>
    <name type="common">Giant reed</name>
    <name type="synonym">Donax arundinaceus</name>
    <dbReference type="NCBI Taxonomy" id="35708"/>
    <lineage>
        <taxon>Eukaryota</taxon>
        <taxon>Viridiplantae</taxon>
        <taxon>Streptophyta</taxon>
        <taxon>Embryophyta</taxon>
        <taxon>Tracheophyta</taxon>
        <taxon>Spermatophyta</taxon>
        <taxon>Magnoliopsida</taxon>
        <taxon>Liliopsida</taxon>
        <taxon>Poales</taxon>
        <taxon>Poaceae</taxon>
        <taxon>PACMAD clade</taxon>
        <taxon>Arundinoideae</taxon>
        <taxon>Arundineae</taxon>
        <taxon>Arundo</taxon>
    </lineage>
</organism>
<accession>A0A0A9FFU0</accession>
<protein>
    <submittedName>
        <fullName evidence="1">Uncharacterized protein</fullName>
    </submittedName>
</protein>
<dbReference type="AlphaFoldDB" id="A0A0A9FFU0"/>
<proteinExistence type="predicted"/>
<reference evidence="1" key="2">
    <citation type="journal article" date="2015" name="Data Brief">
        <title>Shoot transcriptome of the giant reed, Arundo donax.</title>
        <authorList>
            <person name="Barrero R.A."/>
            <person name="Guerrero F.D."/>
            <person name="Moolhuijzen P."/>
            <person name="Goolsby J.A."/>
            <person name="Tidwell J."/>
            <person name="Bellgard S.E."/>
            <person name="Bellgard M.I."/>
        </authorList>
    </citation>
    <scope>NUCLEOTIDE SEQUENCE</scope>
    <source>
        <tissue evidence="1">Shoot tissue taken approximately 20 cm above the soil surface</tissue>
    </source>
</reference>